<evidence type="ECO:0000313" key="9">
    <source>
        <dbReference type="Proteomes" id="UP001162834"/>
    </source>
</evidence>
<evidence type="ECO:0000313" key="8">
    <source>
        <dbReference type="EMBL" id="UGS33841.1"/>
    </source>
</evidence>
<keyword evidence="1 6" id="KW-0285">Flavoprotein</keyword>
<feature type="binding site" evidence="6">
    <location>
        <position position="229"/>
    </location>
    <ligand>
        <name>FMN</name>
        <dbReference type="ChEBI" id="CHEBI:58210"/>
    </ligand>
</feature>
<keyword evidence="4 8" id="KW-0503">Monooxygenase</keyword>
<dbReference type="InterPro" id="IPR016215">
    <property type="entry name" value="NTA_MOA"/>
</dbReference>
<dbReference type="EC" id="1.14.13.131" evidence="8"/>
<dbReference type="PIRSF" id="PIRSF000337">
    <property type="entry name" value="NTA_MOA"/>
    <property type="match status" value="1"/>
</dbReference>
<gene>
    <name evidence="8" type="primary">dmoA</name>
    <name evidence="8" type="ORF">DSM104329_00206</name>
</gene>
<feature type="binding site" evidence="6">
    <location>
        <position position="106"/>
    </location>
    <ligand>
        <name>FMN</name>
        <dbReference type="ChEBI" id="CHEBI:58210"/>
    </ligand>
</feature>
<dbReference type="SUPFAM" id="SSF51679">
    <property type="entry name" value="Bacterial luciferase-like"/>
    <property type="match status" value="1"/>
</dbReference>
<dbReference type="Pfam" id="PF00296">
    <property type="entry name" value="Bac_luciferase"/>
    <property type="match status" value="1"/>
</dbReference>
<organism evidence="8 9">
    <name type="scientific">Capillimicrobium parvum</name>
    <dbReference type="NCBI Taxonomy" id="2884022"/>
    <lineage>
        <taxon>Bacteria</taxon>
        <taxon>Bacillati</taxon>
        <taxon>Actinomycetota</taxon>
        <taxon>Thermoleophilia</taxon>
        <taxon>Solirubrobacterales</taxon>
        <taxon>Capillimicrobiaceae</taxon>
        <taxon>Capillimicrobium</taxon>
    </lineage>
</organism>
<accession>A0A9E7BWL5</accession>
<evidence type="ECO:0000259" key="7">
    <source>
        <dbReference type="Pfam" id="PF00296"/>
    </source>
</evidence>
<dbReference type="CDD" id="cd01095">
    <property type="entry name" value="Nitrilotriacetate_monoxgenase"/>
    <property type="match status" value="1"/>
</dbReference>
<evidence type="ECO:0000256" key="3">
    <source>
        <dbReference type="ARBA" id="ARBA00023002"/>
    </source>
</evidence>
<dbReference type="EMBL" id="CP087164">
    <property type="protein sequence ID" value="UGS33841.1"/>
    <property type="molecule type" value="Genomic_DNA"/>
</dbReference>
<dbReference type="GO" id="GO:0018633">
    <property type="term" value="F:dimethyl sulfide monooxygenase activity"/>
    <property type="evidence" value="ECO:0007669"/>
    <property type="project" value="UniProtKB-EC"/>
</dbReference>
<dbReference type="NCBIfam" id="TIGR03860">
    <property type="entry name" value="FMN_nitrolo"/>
    <property type="match status" value="1"/>
</dbReference>
<evidence type="ECO:0000256" key="6">
    <source>
        <dbReference type="PIRSR" id="PIRSR000337-1"/>
    </source>
</evidence>
<dbReference type="Proteomes" id="UP001162834">
    <property type="component" value="Chromosome"/>
</dbReference>
<name>A0A9E7BWL5_9ACTN</name>
<dbReference type="PANTHER" id="PTHR30011">
    <property type="entry name" value="ALKANESULFONATE MONOOXYGENASE-RELATED"/>
    <property type="match status" value="1"/>
</dbReference>
<dbReference type="AlphaFoldDB" id="A0A9E7BWL5"/>
<dbReference type="KEGG" id="sbae:DSM104329_00206"/>
<sequence length="446" mass="48936">MAGRRMAFSAILLNSIAPIPDGMWRHPRAANGYDFATPEYWEDIARTLERGGFDAVFLADLLHPHEVYAGSHEPTLRFGAQCPIHDPLMLVPIIARATRHLGIGVTVSTSAEYPYQLARRLSTLDHLTGGRVGWNVITSFNEGSFRALGIDQPPRDERYARADEFLDLCYQLWDSWQPDAIVEDRESGVYANPAKVSRVEHEGRYFRCDALFPVKPSPQRRPVIFQAGSSPEGREFAARHGEIIFAIQQWTPEMRAFDDDLRGRIAAAGRDPQAVKLIYQLQVVTGETEEAARAKLAELQSLVRVEGALTLLSGIVGYDFSRHAPGDPLTDVSATGVRAGLESILAASSRRDGGFTIADAARLYGLSSGSPLVVGSPSQVADQLEEFADEGGADGFNLLATDMPGSYRDFVDLVVPELRRRGRVRAHYAGSTLRENLAQEVAAFAG</sequence>
<dbReference type="RefSeq" id="WP_259313533.1">
    <property type="nucleotide sequence ID" value="NZ_CP087164.1"/>
</dbReference>
<feature type="binding site" evidence="6">
    <location>
        <position position="230"/>
    </location>
    <ligand>
        <name>FMN</name>
        <dbReference type="ChEBI" id="CHEBI:58210"/>
    </ligand>
</feature>
<feature type="binding site" evidence="6">
    <location>
        <position position="159"/>
    </location>
    <ligand>
        <name>FMN</name>
        <dbReference type="ChEBI" id="CHEBI:58210"/>
    </ligand>
</feature>
<keyword evidence="9" id="KW-1185">Reference proteome</keyword>
<evidence type="ECO:0000256" key="2">
    <source>
        <dbReference type="ARBA" id="ARBA00022643"/>
    </source>
</evidence>
<evidence type="ECO:0000256" key="1">
    <source>
        <dbReference type="ARBA" id="ARBA00022630"/>
    </source>
</evidence>
<dbReference type="PANTHER" id="PTHR30011:SF16">
    <property type="entry name" value="C2H2 FINGER DOMAIN TRANSCRIPTION FACTOR (EUROFUNG)-RELATED"/>
    <property type="match status" value="1"/>
</dbReference>
<evidence type="ECO:0000256" key="4">
    <source>
        <dbReference type="ARBA" id="ARBA00023033"/>
    </source>
</evidence>
<keyword evidence="2 6" id="KW-0288">FMN</keyword>
<dbReference type="InterPro" id="IPR036661">
    <property type="entry name" value="Luciferase-like_sf"/>
</dbReference>
<dbReference type="Gene3D" id="3.20.20.30">
    <property type="entry name" value="Luciferase-like domain"/>
    <property type="match status" value="1"/>
</dbReference>
<evidence type="ECO:0000256" key="5">
    <source>
        <dbReference type="ARBA" id="ARBA00033748"/>
    </source>
</evidence>
<dbReference type="InterPro" id="IPR051260">
    <property type="entry name" value="Diverse_substr_monoxygenases"/>
</dbReference>
<comment type="similarity">
    <text evidence="5">Belongs to the NtaA/SnaA/DszA monooxygenase family.</text>
</comment>
<keyword evidence="3 8" id="KW-0560">Oxidoreductase</keyword>
<protein>
    <submittedName>
        <fullName evidence="8">Dimethyl-sulfide monooxygenase</fullName>
        <ecNumber evidence="8">1.14.13.131</ecNumber>
    </submittedName>
</protein>
<proteinExistence type="inferred from homology"/>
<reference evidence="8" key="1">
    <citation type="journal article" date="2022" name="Int. J. Syst. Evol. Microbiol.">
        <title>Pseudomonas aegrilactucae sp. nov. and Pseudomonas morbosilactucae sp. nov., pathogens causing bacterial rot of lettuce in Japan.</title>
        <authorList>
            <person name="Sawada H."/>
            <person name="Fujikawa T."/>
            <person name="Satou M."/>
        </authorList>
    </citation>
    <scope>NUCLEOTIDE SEQUENCE</scope>
    <source>
        <strain evidence="8">0166_1</strain>
    </source>
</reference>
<feature type="domain" description="Luciferase-like" evidence="7">
    <location>
        <begin position="36"/>
        <end position="392"/>
    </location>
</feature>
<dbReference type="InterPro" id="IPR011251">
    <property type="entry name" value="Luciferase-like_dom"/>
</dbReference>
<feature type="binding site" evidence="6">
    <location>
        <position position="60"/>
    </location>
    <ligand>
        <name>FMN</name>
        <dbReference type="ChEBI" id="CHEBI:58210"/>
    </ligand>
</feature>